<dbReference type="Proteomes" id="UP000018141">
    <property type="component" value="Unassembled WGS sequence"/>
</dbReference>
<comment type="caution">
    <text evidence="1">The sequence shown here is derived from an EMBL/GenBank/DDBJ whole genome shotgun (WGS) entry which is preliminary data.</text>
</comment>
<protein>
    <submittedName>
        <fullName evidence="1">Uncharacterized protein</fullName>
    </submittedName>
</protein>
<proteinExistence type="predicted"/>
<evidence type="ECO:0000313" key="2">
    <source>
        <dbReference type="Proteomes" id="UP000018141"/>
    </source>
</evidence>
<name>R7B4A6_9FIRM</name>
<sequence>MIIVKDAETEQGACKQVTIKAKGGDMLNELTVATHAVFKAISTQAGHKQAMDAVYTYMLALDELIDEL</sequence>
<reference evidence="1" key="1">
    <citation type="submission" date="2012-11" db="EMBL/GenBank/DDBJ databases">
        <title>Dependencies among metagenomic species, viruses, plasmids and units of genetic variation.</title>
        <authorList>
            <person name="Nielsen H.B."/>
            <person name="Almeida M."/>
            <person name="Juncker A.S."/>
            <person name="Rasmussen S."/>
            <person name="Li J."/>
            <person name="Sunagawa S."/>
            <person name="Plichta D."/>
            <person name="Gautier L."/>
            <person name="Le Chatelier E."/>
            <person name="Peletier E."/>
            <person name="Bonde I."/>
            <person name="Nielsen T."/>
            <person name="Manichanh C."/>
            <person name="Arumugam M."/>
            <person name="Batto J."/>
            <person name="Santos M.B.Q.D."/>
            <person name="Blom N."/>
            <person name="Borruel N."/>
            <person name="Burgdorf K.S."/>
            <person name="Boumezbeur F."/>
            <person name="Casellas F."/>
            <person name="Dore J."/>
            <person name="Guarner F."/>
            <person name="Hansen T."/>
            <person name="Hildebrand F."/>
            <person name="Kaas R.S."/>
            <person name="Kennedy S."/>
            <person name="Kristiansen K."/>
            <person name="Kultima J.R."/>
            <person name="Leonard P."/>
            <person name="Levenez F."/>
            <person name="Lund O."/>
            <person name="Moumen B."/>
            <person name="Le Paslier D."/>
            <person name="Pons N."/>
            <person name="Pedersen O."/>
            <person name="Prifti E."/>
            <person name="Qin J."/>
            <person name="Raes J."/>
            <person name="Tap J."/>
            <person name="Tims S."/>
            <person name="Ussery D.W."/>
            <person name="Yamada T."/>
            <person name="MetaHit consortium"/>
            <person name="Renault P."/>
            <person name="Sicheritz-Ponten T."/>
            <person name="Bork P."/>
            <person name="Wang J."/>
            <person name="Brunak S."/>
            <person name="Ehrlich S.D."/>
        </authorList>
    </citation>
    <scope>NUCLEOTIDE SEQUENCE [LARGE SCALE GENOMIC DNA]</scope>
</reference>
<evidence type="ECO:0000313" key="1">
    <source>
        <dbReference type="EMBL" id="CDD58706.1"/>
    </source>
</evidence>
<gene>
    <name evidence="1" type="ORF">BN656_02189</name>
</gene>
<accession>R7B4A6</accession>
<dbReference type="AlphaFoldDB" id="R7B4A6"/>
<organism evidence="1 2">
    <name type="scientific">Bacteroides pectinophilus CAG:437</name>
    <dbReference type="NCBI Taxonomy" id="1263051"/>
    <lineage>
        <taxon>Bacteria</taxon>
        <taxon>Bacillati</taxon>
        <taxon>Bacillota</taxon>
        <taxon>Clostridia</taxon>
        <taxon>Eubacteriales</taxon>
    </lineage>
</organism>
<dbReference type="EMBL" id="CBHH010000059">
    <property type="protein sequence ID" value="CDD58706.1"/>
    <property type="molecule type" value="Genomic_DNA"/>
</dbReference>